<dbReference type="AlphaFoldDB" id="X1UMV1"/>
<evidence type="ECO:0000313" key="2">
    <source>
        <dbReference type="EMBL" id="GAJ18803.1"/>
    </source>
</evidence>
<dbReference type="PROSITE" id="PS51387">
    <property type="entry name" value="FAD_PCMH"/>
    <property type="match status" value="1"/>
</dbReference>
<evidence type="ECO:0000259" key="1">
    <source>
        <dbReference type="PROSITE" id="PS51387"/>
    </source>
</evidence>
<dbReference type="InterPro" id="IPR016166">
    <property type="entry name" value="FAD-bd_PCMH"/>
</dbReference>
<dbReference type="SUPFAM" id="SSF56176">
    <property type="entry name" value="FAD-binding/transporter-associated domain-like"/>
    <property type="match status" value="1"/>
</dbReference>
<dbReference type="Gene3D" id="3.30.465.10">
    <property type="match status" value="1"/>
</dbReference>
<dbReference type="EMBL" id="BARW01041896">
    <property type="protein sequence ID" value="GAJ18803.1"/>
    <property type="molecule type" value="Genomic_DNA"/>
</dbReference>
<feature type="domain" description="FAD-binding PCMH-type" evidence="1">
    <location>
        <begin position="1"/>
        <end position="82"/>
    </location>
</feature>
<dbReference type="Pfam" id="PF01565">
    <property type="entry name" value="FAD_binding_4"/>
    <property type="match status" value="1"/>
</dbReference>
<dbReference type="GO" id="GO:0071949">
    <property type="term" value="F:FAD binding"/>
    <property type="evidence" value="ECO:0007669"/>
    <property type="project" value="InterPro"/>
</dbReference>
<dbReference type="PANTHER" id="PTHR42934:SF2">
    <property type="entry name" value="GLYCOLATE OXIDASE SUBUNIT GLCD"/>
    <property type="match status" value="1"/>
</dbReference>
<protein>
    <recommendedName>
        <fullName evidence="1">FAD-binding PCMH-type domain-containing protein</fullName>
    </recommendedName>
</protein>
<dbReference type="PANTHER" id="PTHR42934">
    <property type="entry name" value="GLYCOLATE OXIDASE SUBUNIT GLCD"/>
    <property type="match status" value="1"/>
</dbReference>
<sequence length="82" mass="8360">GLYYPLYPGEASATIGGNVATNAGGMRAVKYGVTRHSVLGLEAVLPGGEVIQTGGKFVKCSTGYDLTQLLIGSEGTLAVITK</sequence>
<dbReference type="InterPro" id="IPR016169">
    <property type="entry name" value="FAD-bd_PCMH_sub2"/>
</dbReference>
<dbReference type="InterPro" id="IPR036318">
    <property type="entry name" value="FAD-bd_PCMH-like_sf"/>
</dbReference>
<reference evidence="2" key="1">
    <citation type="journal article" date="2014" name="Front. Microbiol.">
        <title>High frequency of phylogenetically diverse reductive dehalogenase-homologous genes in deep subseafloor sedimentary metagenomes.</title>
        <authorList>
            <person name="Kawai M."/>
            <person name="Futagami T."/>
            <person name="Toyoda A."/>
            <person name="Takaki Y."/>
            <person name="Nishi S."/>
            <person name="Hori S."/>
            <person name="Arai W."/>
            <person name="Tsubouchi T."/>
            <person name="Morono Y."/>
            <person name="Uchiyama I."/>
            <person name="Ito T."/>
            <person name="Fujiyama A."/>
            <person name="Inagaki F."/>
            <person name="Takami H."/>
        </authorList>
    </citation>
    <scope>NUCLEOTIDE SEQUENCE</scope>
    <source>
        <strain evidence="2">Expedition CK06-06</strain>
    </source>
</reference>
<feature type="non-terminal residue" evidence="2">
    <location>
        <position position="82"/>
    </location>
</feature>
<dbReference type="InterPro" id="IPR006094">
    <property type="entry name" value="Oxid_FAD_bind_N"/>
</dbReference>
<comment type="caution">
    <text evidence="2">The sequence shown here is derived from an EMBL/GenBank/DDBJ whole genome shotgun (WGS) entry which is preliminary data.</text>
</comment>
<name>X1UMV1_9ZZZZ</name>
<proteinExistence type="predicted"/>
<dbReference type="InterPro" id="IPR051914">
    <property type="entry name" value="FAD-linked_OxidoTrans_Type4"/>
</dbReference>
<accession>X1UMV1</accession>
<gene>
    <name evidence="2" type="ORF">S12H4_62442</name>
</gene>
<feature type="non-terminal residue" evidence="2">
    <location>
        <position position="1"/>
    </location>
</feature>
<organism evidence="2">
    <name type="scientific">marine sediment metagenome</name>
    <dbReference type="NCBI Taxonomy" id="412755"/>
    <lineage>
        <taxon>unclassified sequences</taxon>
        <taxon>metagenomes</taxon>
        <taxon>ecological metagenomes</taxon>
    </lineage>
</organism>